<evidence type="ECO:0000256" key="1">
    <source>
        <dbReference type="SAM" id="MobiDB-lite"/>
    </source>
</evidence>
<sequence length="147" mass="17165">MHKIKCDLSKEQGTPGACYVGVHLRSPTENESTGLTDEIHDFTDEVYLSGSFMEGMGSNAEREIHPIEPIKDKKRRNSKDNEDEVQKCMLEFTQVIKETNEMRFAQEDRRFEFMVAQEQGKMNLMNQMLELKRMELEILRNVVHPLE</sequence>
<evidence type="ECO:0000313" key="3">
    <source>
        <dbReference type="Proteomes" id="UP001633002"/>
    </source>
</evidence>
<gene>
    <name evidence="2" type="ORF">R1sor_014338</name>
</gene>
<feature type="region of interest" description="Disordered" evidence="1">
    <location>
        <begin position="59"/>
        <end position="84"/>
    </location>
</feature>
<organism evidence="2 3">
    <name type="scientific">Riccia sorocarpa</name>
    <dbReference type="NCBI Taxonomy" id="122646"/>
    <lineage>
        <taxon>Eukaryota</taxon>
        <taxon>Viridiplantae</taxon>
        <taxon>Streptophyta</taxon>
        <taxon>Embryophyta</taxon>
        <taxon>Marchantiophyta</taxon>
        <taxon>Marchantiopsida</taxon>
        <taxon>Marchantiidae</taxon>
        <taxon>Marchantiales</taxon>
        <taxon>Ricciaceae</taxon>
        <taxon>Riccia</taxon>
    </lineage>
</organism>
<dbReference type="Proteomes" id="UP001633002">
    <property type="component" value="Unassembled WGS sequence"/>
</dbReference>
<protein>
    <submittedName>
        <fullName evidence="2">Uncharacterized protein</fullName>
    </submittedName>
</protein>
<accession>A0ABD3HD05</accession>
<name>A0ABD3HD05_9MARC</name>
<comment type="caution">
    <text evidence="2">The sequence shown here is derived from an EMBL/GenBank/DDBJ whole genome shotgun (WGS) entry which is preliminary data.</text>
</comment>
<reference evidence="2 3" key="1">
    <citation type="submission" date="2024-09" db="EMBL/GenBank/DDBJ databases">
        <title>Chromosome-scale assembly of Riccia sorocarpa.</title>
        <authorList>
            <person name="Paukszto L."/>
        </authorList>
    </citation>
    <scope>NUCLEOTIDE SEQUENCE [LARGE SCALE GENOMIC DNA]</scope>
    <source>
        <strain evidence="2">LP-2024</strain>
        <tissue evidence="2">Aerial parts of the thallus</tissue>
    </source>
</reference>
<evidence type="ECO:0000313" key="2">
    <source>
        <dbReference type="EMBL" id="KAL3688029.1"/>
    </source>
</evidence>
<proteinExistence type="predicted"/>
<keyword evidence="3" id="KW-1185">Reference proteome</keyword>
<dbReference type="EMBL" id="JBJQOH010000004">
    <property type="protein sequence ID" value="KAL3688029.1"/>
    <property type="molecule type" value="Genomic_DNA"/>
</dbReference>
<dbReference type="AlphaFoldDB" id="A0ABD3HD05"/>
<feature type="compositionally biased region" description="Basic and acidic residues" evidence="1">
    <location>
        <begin position="60"/>
        <end position="71"/>
    </location>
</feature>